<protein>
    <submittedName>
        <fullName evidence="1">Uncharacterized protein</fullName>
    </submittedName>
</protein>
<dbReference type="EMBL" id="AY458647">
    <property type="protein sequence ID" value="AAR38199.1"/>
    <property type="molecule type" value="Genomic_DNA"/>
</dbReference>
<name>Q6SFL3_9BACT</name>
<sequence>MAVENNLHNYTKVFPISHLTKKGLWLVPVYKKDEKAIFFVGNNDTKKYITTDPESFNSVDVNGEPYFPLVHLMFAHLKSGSEEVMQDELITSGTFFLIPPRGDSANEIGWRVSESWYTLVIKTEILNHLRGYPIEKSEFDVFSKSKKNLEILLNNLKIKGEK</sequence>
<accession>Q6SFL3</accession>
<evidence type="ECO:0000313" key="1">
    <source>
        <dbReference type="EMBL" id="AAR38199.1"/>
    </source>
</evidence>
<reference evidence="1" key="2">
    <citation type="submission" date="2003-12" db="EMBL/GenBank/DDBJ databases">
        <title>Monterey Bay Coastal Ocean Microbial Observatory environmental clone sequencing.</title>
        <authorList>
            <person name="DeLong E.F."/>
        </authorList>
    </citation>
    <scope>NUCLEOTIDE SEQUENCE</scope>
</reference>
<reference evidence="1" key="1">
    <citation type="submission" date="2003-11" db="EMBL/GenBank/DDBJ databases">
        <authorList>
            <person name="Heidelberg J.F."/>
            <person name="Eisen J.A."/>
            <person name="Nelson W.C."/>
            <person name="DeLong E.F."/>
        </authorList>
    </citation>
    <scope>NUCLEOTIDE SEQUENCE</scope>
</reference>
<dbReference type="AlphaFoldDB" id="Q6SFL3"/>
<gene>
    <name evidence="1" type="ORF">MBMO_EBAC000-36A07.44</name>
</gene>
<organism evidence="1">
    <name type="scientific">uncultured marine bacterium 580</name>
    <dbReference type="NCBI Taxonomy" id="257400"/>
    <lineage>
        <taxon>Bacteria</taxon>
        <taxon>environmental samples</taxon>
    </lineage>
</organism>
<proteinExistence type="predicted"/>